<reference evidence="1" key="1">
    <citation type="submission" date="2012-03" db="EMBL/GenBank/DDBJ databases">
        <authorList>
            <person name="Durkin A.S."/>
            <person name="McCorrison J."/>
            <person name="Torralba M."/>
            <person name="Gillis M."/>
            <person name="Methe B."/>
            <person name="Sutton G."/>
            <person name="Nelson K.E."/>
        </authorList>
    </citation>
    <scope>NUCLEOTIDE SEQUENCE [LARGE SCALE GENOMIC DNA]</scope>
    <source>
        <strain evidence="1">F0474</strain>
    </source>
</reference>
<sequence>MCLVFWDKKIIDGVYRKLSSRNILYTQLYLPDQIWSIVLKFSTPPIEQGYECIADEVYFLADTAPHYLLADGFKFDFLDGPRKIGECIVAT</sequence>
<comment type="caution">
    <text evidence="1">The sequence shown here is derived from an EMBL/GenBank/DDBJ whole genome shotgun (WGS) entry which is preliminary data.</text>
</comment>
<gene>
    <name evidence="1" type="ORF">HMPREF1324_1561</name>
</gene>
<dbReference type="EMBL" id="AJJQ01000049">
    <property type="protein sequence ID" value="EID50069.1"/>
    <property type="molecule type" value="Genomic_DNA"/>
</dbReference>
<dbReference type="Proteomes" id="UP000004863">
    <property type="component" value="Unassembled WGS sequence"/>
</dbReference>
<keyword evidence="2" id="KW-1185">Reference proteome</keyword>
<protein>
    <submittedName>
        <fullName evidence="1">Uncharacterized protein</fullName>
    </submittedName>
</protein>
<proteinExistence type="predicted"/>
<evidence type="ECO:0000313" key="2">
    <source>
        <dbReference type="Proteomes" id="UP000004863"/>
    </source>
</evidence>
<accession>I0UQB6</accession>
<dbReference type="AlphaFoldDB" id="I0UQB6"/>
<name>I0UQB6_9MICC</name>
<evidence type="ECO:0000313" key="1">
    <source>
        <dbReference type="EMBL" id="EID50069.1"/>
    </source>
</evidence>
<organism evidence="1 2">
    <name type="scientific">Rothia aeria F0474</name>
    <dbReference type="NCBI Taxonomy" id="1125724"/>
    <lineage>
        <taxon>Bacteria</taxon>
        <taxon>Bacillati</taxon>
        <taxon>Actinomycetota</taxon>
        <taxon>Actinomycetes</taxon>
        <taxon>Micrococcales</taxon>
        <taxon>Micrococcaceae</taxon>
        <taxon>Rothia</taxon>
    </lineage>
</organism>